<comment type="caution">
    <text evidence="2">The sequence shown here is derived from an EMBL/GenBank/DDBJ whole genome shotgun (WGS) entry which is preliminary data.</text>
</comment>
<proteinExistence type="predicted"/>
<feature type="signal peptide" evidence="1">
    <location>
        <begin position="1"/>
        <end position="20"/>
    </location>
</feature>
<name>A0A8H3ZA55_VENIN</name>
<keyword evidence="1" id="KW-0732">Signal</keyword>
<dbReference type="Proteomes" id="UP000490939">
    <property type="component" value="Unassembled WGS sequence"/>
</dbReference>
<accession>A0A8H3ZA55</accession>
<evidence type="ECO:0000313" key="5">
    <source>
        <dbReference type="Proteomes" id="UP000490939"/>
    </source>
</evidence>
<evidence type="ECO:0000313" key="3">
    <source>
        <dbReference type="EMBL" id="KAE9985548.1"/>
    </source>
</evidence>
<organism evidence="2 4">
    <name type="scientific">Venturia inaequalis</name>
    <name type="common">Apple scab fungus</name>
    <dbReference type="NCBI Taxonomy" id="5025"/>
    <lineage>
        <taxon>Eukaryota</taxon>
        <taxon>Fungi</taxon>
        <taxon>Dikarya</taxon>
        <taxon>Ascomycota</taxon>
        <taxon>Pezizomycotina</taxon>
        <taxon>Dothideomycetes</taxon>
        <taxon>Pleosporomycetidae</taxon>
        <taxon>Venturiales</taxon>
        <taxon>Venturiaceae</taxon>
        <taxon>Venturia</taxon>
    </lineage>
</organism>
<dbReference type="EMBL" id="WNWR01000275">
    <property type="protein sequence ID" value="KAE9985548.1"/>
    <property type="molecule type" value="Genomic_DNA"/>
</dbReference>
<protein>
    <submittedName>
        <fullName evidence="2">Uncharacterized protein</fullName>
    </submittedName>
</protein>
<evidence type="ECO:0000256" key="1">
    <source>
        <dbReference type="SAM" id="SignalP"/>
    </source>
</evidence>
<feature type="chain" id="PRO_5044691138" evidence="1">
    <location>
        <begin position="21"/>
        <end position="72"/>
    </location>
</feature>
<dbReference type="AlphaFoldDB" id="A0A8H3ZA55"/>
<dbReference type="Proteomes" id="UP000447873">
    <property type="component" value="Unassembled WGS sequence"/>
</dbReference>
<gene>
    <name evidence="3" type="ORF">EG327_004663</name>
    <name evidence="2" type="ORF">EG328_007976</name>
</gene>
<dbReference type="EMBL" id="WNWS01000044">
    <property type="protein sequence ID" value="KAE9984986.1"/>
    <property type="molecule type" value="Genomic_DNA"/>
</dbReference>
<sequence>MKLSLVSVTLLFTALPTAQALWGQCDHLKNICNIAGEKGGYPCNKADKCAVTSAKCWWVRGSATADCYGFGF</sequence>
<evidence type="ECO:0000313" key="2">
    <source>
        <dbReference type="EMBL" id="KAE9984986.1"/>
    </source>
</evidence>
<evidence type="ECO:0000313" key="4">
    <source>
        <dbReference type="Proteomes" id="UP000447873"/>
    </source>
</evidence>
<keyword evidence="5" id="KW-1185">Reference proteome</keyword>
<reference evidence="2 4" key="1">
    <citation type="submission" date="2018-12" db="EMBL/GenBank/DDBJ databases">
        <title>Venturia inaequalis Genome Resource.</title>
        <authorList>
            <person name="Lichtner F.J."/>
        </authorList>
    </citation>
    <scope>NUCLEOTIDE SEQUENCE [LARGE SCALE GENOMIC DNA]</scope>
    <source>
        <strain evidence="2 4">120213</strain>
        <strain evidence="3 5">DMI_063113</strain>
    </source>
</reference>